<dbReference type="GO" id="GO:0016301">
    <property type="term" value="F:kinase activity"/>
    <property type="evidence" value="ECO:0007669"/>
    <property type="project" value="UniProtKB-KW"/>
</dbReference>
<keyword evidence="6" id="KW-1185">Reference proteome</keyword>
<accession>A0A3N1P0J2</accession>
<dbReference type="InterPro" id="IPR029056">
    <property type="entry name" value="Ribokinase-like"/>
</dbReference>
<evidence type="ECO:0000256" key="3">
    <source>
        <dbReference type="ARBA" id="ARBA00022777"/>
    </source>
</evidence>
<evidence type="ECO:0000259" key="4">
    <source>
        <dbReference type="Pfam" id="PF00294"/>
    </source>
</evidence>
<name>A0A3N1P0J2_9GAMM</name>
<comment type="similarity">
    <text evidence="1">Belongs to the carbohydrate kinase PfkB family.</text>
</comment>
<protein>
    <submittedName>
        <fullName evidence="5">Ribokinase</fullName>
    </submittedName>
</protein>
<dbReference type="EMBL" id="RJUL01000006">
    <property type="protein sequence ID" value="ROQ24782.1"/>
    <property type="molecule type" value="Genomic_DNA"/>
</dbReference>
<dbReference type="InterPro" id="IPR011611">
    <property type="entry name" value="PfkB_dom"/>
</dbReference>
<evidence type="ECO:0000313" key="5">
    <source>
        <dbReference type="EMBL" id="ROQ24782.1"/>
    </source>
</evidence>
<proteinExistence type="inferred from homology"/>
<dbReference type="PROSITE" id="PS00583">
    <property type="entry name" value="PFKB_KINASES_1"/>
    <property type="match status" value="1"/>
</dbReference>
<dbReference type="InterPro" id="IPR002173">
    <property type="entry name" value="Carboh/pur_kinase_PfkB_CS"/>
</dbReference>
<keyword evidence="3 5" id="KW-0418">Kinase</keyword>
<dbReference type="Pfam" id="PF00294">
    <property type="entry name" value="PfkB"/>
    <property type="match status" value="1"/>
</dbReference>
<dbReference type="InterPro" id="IPR002139">
    <property type="entry name" value="Ribo/fructo_kinase"/>
</dbReference>
<dbReference type="PANTHER" id="PTHR10584:SF166">
    <property type="entry name" value="RIBOKINASE"/>
    <property type="match status" value="1"/>
</dbReference>
<reference evidence="5 6" key="1">
    <citation type="submission" date="2018-11" db="EMBL/GenBank/DDBJ databases">
        <title>Genomic Encyclopedia of Type Strains, Phase IV (KMG-IV): sequencing the most valuable type-strain genomes for metagenomic binning, comparative biology and taxonomic classification.</title>
        <authorList>
            <person name="Goeker M."/>
        </authorList>
    </citation>
    <scope>NUCLEOTIDE SEQUENCE [LARGE SCALE GENOMIC DNA]</scope>
    <source>
        <strain evidence="5 6">DSM 21945</strain>
    </source>
</reference>
<comment type="caution">
    <text evidence="5">The sequence shown here is derived from an EMBL/GenBank/DDBJ whole genome shotgun (WGS) entry which is preliminary data.</text>
</comment>
<dbReference type="STRING" id="584787.GCA_001247655_01104"/>
<keyword evidence="2" id="KW-0808">Transferase</keyword>
<organism evidence="5 6">
    <name type="scientific">Gallaecimonas pentaromativorans</name>
    <dbReference type="NCBI Taxonomy" id="584787"/>
    <lineage>
        <taxon>Bacteria</taxon>
        <taxon>Pseudomonadati</taxon>
        <taxon>Pseudomonadota</taxon>
        <taxon>Gammaproteobacteria</taxon>
        <taxon>Enterobacterales</taxon>
        <taxon>Gallaecimonadaceae</taxon>
        <taxon>Gallaecimonas</taxon>
    </lineage>
</organism>
<dbReference type="PANTHER" id="PTHR10584">
    <property type="entry name" value="SUGAR KINASE"/>
    <property type="match status" value="1"/>
</dbReference>
<dbReference type="Proteomes" id="UP000268033">
    <property type="component" value="Unassembled WGS sequence"/>
</dbReference>
<evidence type="ECO:0000256" key="1">
    <source>
        <dbReference type="ARBA" id="ARBA00010688"/>
    </source>
</evidence>
<evidence type="ECO:0000313" key="6">
    <source>
        <dbReference type="Proteomes" id="UP000268033"/>
    </source>
</evidence>
<dbReference type="GO" id="GO:0006796">
    <property type="term" value="P:phosphate-containing compound metabolic process"/>
    <property type="evidence" value="ECO:0007669"/>
    <property type="project" value="UniProtKB-ARBA"/>
</dbReference>
<dbReference type="Gene3D" id="3.40.1190.20">
    <property type="match status" value="1"/>
</dbReference>
<gene>
    <name evidence="5" type="ORF">EDC28_10629</name>
</gene>
<dbReference type="PRINTS" id="PR00990">
    <property type="entry name" value="RIBOKINASE"/>
</dbReference>
<dbReference type="SUPFAM" id="SSF53613">
    <property type="entry name" value="Ribokinase-like"/>
    <property type="match status" value="1"/>
</dbReference>
<dbReference type="AlphaFoldDB" id="A0A3N1P0J2"/>
<dbReference type="RefSeq" id="WP_123421716.1">
    <property type="nucleotide sequence ID" value="NZ_RJUL01000006.1"/>
</dbReference>
<evidence type="ECO:0000256" key="2">
    <source>
        <dbReference type="ARBA" id="ARBA00022679"/>
    </source>
</evidence>
<feature type="domain" description="Carbohydrate kinase PfkB" evidence="4">
    <location>
        <begin position="41"/>
        <end position="303"/>
    </location>
</feature>
<sequence length="329" mass="34821">MFDVVTLGSATVDLFADTDSELVQIETRHSLERLIAYPLGGKILIKDLNITVGGGGTNTAVAFARQGLKTAFLGKIGDDPQGQQVLDLLAAEGVDFVGVKAGQTGLSVILDSIDDDRTILAFKGANDFLSEDEAVLPRCRWLYCSAMLGQSLATLKALVAKTHAKVAFNPSSYLAKEGLAALQPILERLTVLVLNKEESAMLLGWDERENHGSDALLKALASRVAIPVIAITDGAAGAIATDRHIVVWAEPQQGLTIVETTGAGDAFASGFVAALACGRALEQAVKAGMLNAESVLAFKGAKNKLLDKPSLEKKLAADNRVFKRSPWQP</sequence>